<proteinExistence type="inferred from homology"/>
<evidence type="ECO:0000256" key="5">
    <source>
        <dbReference type="RuleBase" id="RU363019"/>
    </source>
</evidence>
<comment type="caution">
    <text evidence="7">The sequence shown here is derived from an EMBL/GenBank/DDBJ whole genome shotgun (WGS) entry which is preliminary data.</text>
</comment>
<dbReference type="PRINTS" id="PR00153">
    <property type="entry name" value="CSAPPISMRASE"/>
</dbReference>
<gene>
    <name evidence="7" type="ORF">F5984_17610</name>
</gene>
<comment type="catalytic activity">
    <reaction evidence="5">
        <text>[protein]-peptidylproline (omega=180) = [protein]-peptidylproline (omega=0)</text>
        <dbReference type="Rhea" id="RHEA:16237"/>
        <dbReference type="Rhea" id="RHEA-COMP:10747"/>
        <dbReference type="Rhea" id="RHEA-COMP:10748"/>
        <dbReference type="ChEBI" id="CHEBI:83833"/>
        <dbReference type="ChEBI" id="CHEBI:83834"/>
        <dbReference type="EC" id="5.2.1.8"/>
    </reaction>
</comment>
<dbReference type="InterPro" id="IPR020892">
    <property type="entry name" value="Cyclophilin-type_PPIase_CS"/>
</dbReference>
<dbReference type="Proteomes" id="UP000488299">
    <property type="component" value="Unassembled WGS sequence"/>
</dbReference>
<sequence length="219" mass="24584">MLAQAQNRRKKDFLVTMTTDFGTMRLLLHDQTPKHKDNFIKLVNDKFYDGLLFHRIIERFMIQGGDPNSKTAEADRPLGSGDVGYKIPAEFVPALFHKKGALAAARDGNPEKASSGCQFYIVQGRVWDEAGMQQQISRIRNMNGHVPTPEQQKVYQTLGGSPHLDGNYTVFGQVVEGLAVVDSIAKQPRSAQDRPLKDVRMTVSGKWVKKKKLAKLYNL</sequence>
<keyword evidence="4 5" id="KW-0413">Isomerase</keyword>
<evidence type="ECO:0000256" key="2">
    <source>
        <dbReference type="ARBA" id="ARBA00007365"/>
    </source>
</evidence>
<dbReference type="PANTHER" id="PTHR45625:SF4">
    <property type="entry name" value="PEPTIDYLPROLYL ISOMERASE DOMAIN AND WD REPEAT-CONTAINING PROTEIN 1"/>
    <property type="match status" value="1"/>
</dbReference>
<dbReference type="InterPro" id="IPR024936">
    <property type="entry name" value="Cyclophilin-type_PPIase"/>
</dbReference>
<evidence type="ECO:0000256" key="4">
    <source>
        <dbReference type="ARBA" id="ARBA00023235"/>
    </source>
</evidence>
<name>A0A7J5TWH6_9BACT</name>
<dbReference type="PROSITE" id="PS50072">
    <property type="entry name" value="CSA_PPIASE_2"/>
    <property type="match status" value="1"/>
</dbReference>
<evidence type="ECO:0000259" key="6">
    <source>
        <dbReference type="PROSITE" id="PS50072"/>
    </source>
</evidence>
<organism evidence="7 8">
    <name type="scientific">Rudanella paleaurantiibacter</name>
    <dbReference type="NCBI Taxonomy" id="2614655"/>
    <lineage>
        <taxon>Bacteria</taxon>
        <taxon>Pseudomonadati</taxon>
        <taxon>Bacteroidota</taxon>
        <taxon>Cytophagia</taxon>
        <taxon>Cytophagales</taxon>
        <taxon>Cytophagaceae</taxon>
        <taxon>Rudanella</taxon>
    </lineage>
</organism>
<dbReference type="EMBL" id="WELI01000007">
    <property type="protein sequence ID" value="KAB7728796.1"/>
    <property type="molecule type" value="Genomic_DNA"/>
</dbReference>
<feature type="domain" description="PPIase cyclophilin-type" evidence="6">
    <location>
        <begin position="27"/>
        <end position="206"/>
    </location>
</feature>
<reference evidence="7 8" key="1">
    <citation type="submission" date="2019-10" db="EMBL/GenBank/DDBJ databases">
        <title>Rudanella paleaurantiibacter sp. nov., isolated from sludge.</title>
        <authorList>
            <person name="Xu S.Q."/>
        </authorList>
    </citation>
    <scope>NUCLEOTIDE SEQUENCE [LARGE SCALE GENOMIC DNA]</scope>
    <source>
        <strain evidence="7 8">HX-22-17</strain>
    </source>
</reference>
<dbReference type="EC" id="5.2.1.8" evidence="5"/>
<protein>
    <recommendedName>
        <fullName evidence="5">Peptidyl-prolyl cis-trans isomerase</fullName>
        <shortName evidence="5">PPIase</shortName>
        <ecNumber evidence="5">5.2.1.8</ecNumber>
    </recommendedName>
</protein>
<dbReference type="InterPro" id="IPR002130">
    <property type="entry name" value="Cyclophilin-type_PPIase_dom"/>
</dbReference>
<dbReference type="PIRSF" id="PIRSF001467">
    <property type="entry name" value="Peptidylpro_ismrse"/>
    <property type="match status" value="1"/>
</dbReference>
<dbReference type="Pfam" id="PF00160">
    <property type="entry name" value="Pro_isomerase"/>
    <property type="match status" value="1"/>
</dbReference>
<evidence type="ECO:0000256" key="3">
    <source>
        <dbReference type="ARBA" id="ARBA00023110"/>
    </source>
</evidence>
<comment type="function">
    <text evidence="1 5">PPIases accelerate the folding of proteins. It catalyzes the cis-trans isomerization of proline imidic peptide bonds in oligopeptides.</text>
</comment>
<keyword evidence="3 5" id="KW-0697">Rotamase</keyword>
<dbReference type="Gene3D" id="2.40.100.10">
    <property type="entry name" value="Cyclophilin-like"/>
    <property type="match status" value="1"/>
</dbReference>
<comment type="similarity">
    <text evidence="2 5">Belongs to the cyclophilin-type PPIase family.</text>
</comment>
<dbReference type="PANTHER" id="PTHR45625">
    <property type="entry name" value="PEPTIDYL-PROLYL CIS-TRANS ISOMERASE-RELATED"/>
    <property type="match status" value="1"/>
</dbReference>
<dbReference type="InterPro" id="IPR044666">
    <property type="entry name" value="Cyclophilin_A-like"/>
</dbReference>
<dbReference type="PROSITE" id="PS00170">
    <property type="entry name" value="CSA_PPIASE_1"/>
    <property type="match status" value="1"/>
</dbReference>
<dbReference type="GO" id="GO:0003755">
    <property type="term" value="F:peptidyl-prolyl cis-trans isomerase activity"/>
    <property type="evidence" value="ECO:0007669"/>
    <property type="project" value="UniProtKB-UniRule"/>
</dbReference>
<evidence type="ECO:0000313" key="8">
    <source>
        <dbReference type="Proteomes" id="UP000488299"/>
    </source>
</evidence>
<keyword evidence="8" id="KW-1185">Reference proteome</keyword>
<dbReference type="InterPro" id="IPR029000">
    <property type="entry name" value="Cyclophilin-like_dom_sf"/>
</dbReference>
<dbReference type="SUPFAM" id="SSF50891">
    <property type="entry name" value="Cyclophilin-like"/>
    <property type="match status" value="1"/>
</dbReference>
<dbReference type="AlphaFoldDB" id="A0A7J5TWH6"/>
<accession>A0A7J5TWH6</accession>
<dbReference type="GO" id="GO:0006457">
    <property type="term" value="P:protein folding"/>
    <property type="evidence" value="ECO:0007669"/>
    <property type="project" value="InterPro"/>
</dbReference>
<evidence type="ECO:0000256" key="1">
    <source>
        <dbReference type="ARBA" id="ARBA00002388"/>
    </source>
</evidence>
<dbReference type="CDD" id="cd00317">
    <property type="entry name" value="cyclophilin"/>
    <property type="match status" value="1"/>
</dbReference>
<evidence type="ECO:0000313" key="7">
    <source>
        <dbReference type="EMBL" id="KAB7728796.1"/>
    </source>
</evidence>